<keyword evidence="1" id="KW-0378">Hydrolase</keyword>
<sequence>MSVLYLVRHGQASFGTEDYDRLSTRGKDQSHALGTSLRRSGMLPARITSGAMKRQLQTARYASGAADWGTPLDTDPGWDEFNAAELINALPEDDPDAKTDSRAFQRLLEKASTRWASGGHDADYSETFGEFTRRIDGALDRAVDSLRSGESAVVVSSSGAIAWAAARLLDGGFPQWLALNRVTVNSGVTKIVSGSSGKTLVAFNEHGHLPRSWITYR</sequence>
<dbReference type="Proteomes" id="UP001165368">
    <property type="component" value="Unassembled WGS sequence"/>
</dbReference>
<accession>A0ABS9L946</accession>
<keyword evidence="3" id="KW-1185">Reference proteome</keyword>
<dbReference type="CDD" id="cd07067">
    <property type="entry name" value="HP_PGM_like"/>
    <property type="match status" value="1"/>
</dbReference>
<dbReference type="Pfam" id="PF00300">
    <property type="entry name" value="His_Phos_1"/>
    <property type="match status" value="1"/>
</dbReference>
<dbReference type="PANTHER" id="PTHR20935:SF0">
    <property type="entry name" value="SERINE_THREONINE-PROTEIN PHOSPHATASE PGAM5, MITOCHONDRIAL"/>
    <property type="match status" value="1"/>
</dbReference>
<name>A0ABS9L946_9MICC</name>
<reference evidence="2" key="1">
    <citation type="submission" date="2022-01" db="EMBL/GenBank/DDBJ databases">
        <authorList>
            <person name="Jo J.-H."/>
            <person name="Im W.-T."/>
        </authorList>
    </citation>
    <scope>NUCLEOTIDE SEQUENCE</scope>
    <source>
        <strain evidence="2">I2-34</strain>
    </source>
</reference>
<evidence type="ECO:0000256" key="1">
    <source>
        <dbReference type="ARBA" id="ARBA00022801"/>
    </source>
</evidence>
<dbReference type="InterPro" id="IPR013078">
    <property type="entry name" value="His_Pase_superF_clade-1"/>
</dbReference>
<dbReference type="PANTHER" id="PTHR20935">
    <property type="entry name" value="PHOSPHOGLYCERATE MUTASE-RELATED"/>
    <property type="match status" value="1"/>
</dbReference>
<dbReference type="SMART" id="SM00855">
    <property type="entry name" value="PGAM"/>
    <property type="match status" value="1"/>
</dbReference>
<dbReference type="RefSeq" id="WP_237822114.1">
    <property type="nucleotide sequence ID" value="NZ_JAKLTQ010000011.1"/>
</dbReference>
<evidence type="ECO:0000313" key="3">
    <source>
        <dbReference type="Proteomes" id="UP001165368"/>
    </source>
</evidence>
<evidence type="ECO:0000313" key="2">
    <source>
        <dbReference type="EMBL" id="MCG2623121.1"/>
    </source>
</evidence>
<dbReference type="SUPFAM" id="SSF53254">
    <property type="entry name" value="Phosphoglycerate mutase-like"/>
    <property type="match status" value="1"/>
</dbReference>
<dbReference type="InterPro" id="IPR029033">
    <property type="entry name" value="His_PPase_superfam"/>
</dbReference>
<comment type="caution">
    <text evidence="2">The sequence shown here is derived from an EMBL/GenBank/DDBJ whole genome shotgun (WGS) entry which is preliminary data.</text>
</comment>
<organism evidence="2 3">
    <name type="scientific">Arthrobacter hankyongi</name>
    <dbReference type="NCBI Taxonomy" id="2904801"/>
    <lineage>
        <taxon>Bacteria</taxon>
        <taxon>Bacillati</taxon>
        <taxon>Actinomycetota</taxon>
        <taxon>Actinomycetes</taxon>
        <taxon>Micrococcales</taxon>
        <taxon>Micrococcaceae</taxon>
        <taxon>Arthrobacter</taxon>
    </lineage>
</organism>
<protein>
    <submittedName>
        <fullName evidence="2">Histidine phosphatase family protein</fullName>
    </submittedName>
</protein>
<proteinExistence type="predicted"/>
<dbReference type="EMBL" id="JAKLTQ010000011">
    <property type="protein sequence ID" value="MCG2623121.1"/>
    <property type="molecule type" value="Genomic_DNA"/>
</dbReference>
<gene>
    <name evidence="2" type="ORF">LVY72_14550</name>
</gene>
<dbReference type="InterPro" id="IPR051021">
    <property type="entry name" value="Mito_Ser/Thr_phosphatase"/>
</dbReference>
<dbReference type="Gene3D" id="3.40.50.1240">
    <property type="entry name" value="Phosphoglycerate mutase-like"/>
    <property type="match status" value="1"/>
</dbReference>